<comment type="caution">
    <text evidence="1">The sequence shown here is derived from an EMBL/GenBank/DDBJ whole genome shotgun (WGS) entry which is preliminary data.</text>
</comment>
<sequence length="90" mass="9443">MRLPHPLDRRLDRAAQIVEGIRSGAAEVLVDDVTREVEAALPNDLQVLYPRARPGSPAVPAAATSARAASRAATAQPWPGSAWAPVIAPS</sequence>
<protein>
    <submittedName>
        <fullName evidence="1">Uncharacterized protein</fullName>
    </submittedName>
</protein>
<evidence type="ECO:0000313" key="2">
    <source>
        <dbReference type="Proteomes" id="UP000238083"/>
    </source>
</evidence>
<dbReference type="AlphaFoldDB" id="A0A2T0QYL3"/>
<dbReference type="Proteomes" id="UP000238083">
    <property type="component" value="Unassembled WGS sequence"/>
</dbReference>
<proteinExistence type="predicted"/>
<evidence type="ECO:0000313" key="1">
    <source>
        <dbReference type="EMBL" id="PRY11465.1"/>
    </source>
</evidence>
<organism evidence="1 2">
    <name type="scientific">Kineococcus rhizosphaerae</name>
    <dbReference type="NCBI Taxonomy" id="559628"/>
    <lineage>
        <taxon>Bacteria</taxon>
        <taxon>Bacillati</taxon>
        <taxon>Actinomycetota</taxon>
        <taxon>Actinomycetes</taxon>
        <taxon>Kineosporiales</taxon>
        <taxon>Kineosporiaceae</taxon>
        <taxon>Kineococcus</taxon>
    </lineage>
</organism>
<keyword evidence="2" id="KW-1185">Reference proteome</keyword>
<gene>
    <name evidence="1" type="ORF">CLV37_11388</name>
</gene>
<reference evidence="1 2" key="1">
    <citation type="submission" date="2018-03" db="EMBL/GenBank/DDBJ databases">
        <title>Genomic Encyclopedia of Archaeal and Bacterial Type Strains, Phase II (KMG-II): from individual species to whole genera.</title>
        <authorList>
            <person name="Goeker M."/>
        </authorList>
    </citation>
    <scope>NUCLEOTIDE SEQUENCE [LARGE SCALE GENOMIC DNA]</scope>
    <source>
        <strain evidence="1 2">DSM 19711</strain>
    </source>
</reference>
<name>A0A2T0QYL3_9ACTN</name>
<dbReference type="EMBL" id="PVZF01000013">
    <property type="protein sequence ID" value="PRY11465.1"/>
    <property type="molecule type" value="Genomic_DNA"/>
</dbReference>
<accession>A0A2T0QYL3</accession>